<dbReference type="InterPro" id="IPR002641">
    <property type="entry name" value="PNPLA_dom"/>
</dbReference>
<keyword evidence="5" id="KW-1185">Reference proteome</keyword>
<dbReference type="Pfam" id="PF01734">
    <property type="entry name" value="Patatin"/>
    <property type="match status" value="1"/>
</dbReference>
<feature type="short sequence motif" description="DGA/G" evidence="2">
    <location>
        <begin position="183"/>
        <end position="185"/>
    </location>
</feature>
<protein>
    <recommendedName>
        <fullName evidence="3">PNPLA domain-containing protein</fullName>
    </recommendedName>
</protein>
<dbReference type="Gene3D" id="3.40.1090.10">
    <property type="entry name" value="Cytosolic phospholipase A2 catalytic domain"/>
    <property type="match status" value="2"/>
</dbReference>
<dbReference type="PANTHER" id="PTHR46394:SF1">
    <property type="entry name" value="PNPLA DOMAIN-CONTAINING PROTEIN"/>
    <property type="match status" value="1"/>
</dbReference>
<evidence type="ECO:0000256" key="1">
    <source>
        <dbReference type="ARBA" id="ARBA00023098"/>
    </source>
</evidence>
<accession>A0A0C2RRJ4</accession>
<dbReference type="GO" id="GO:0016042">
    <property type="term" value="P:lipid catabolic process"/>
    <property type="evidence" value="ECO:0007669"/>
    <property type="project" value="UniProtKB-UniRule"/>
</dbReference>
<comment type="caution">
    <text evidence="2">Lacks conserved residue(s) required for the propagation of feature annotation.</text>
</comment>
<proteinExistence type="predicted"/>
<sequence>MIIDLVFSGGGVKAITFIGVVEALEKKGIKVRRIAGTSAGALIGALLAAGYTSKEIKNMLPQLTHLLYNQDRKYTWFPTWFKWFHIYWKKGLFSGEDLQKWLEQRLLEKGIRFFSDLPQGSLKMVASDLTAGKMVVLPDDALYYDRDPSLFSVAKAVRMSASLPFFYEPVRMMKGKKEHLIVDGGVLSNFPIWVLEENGASQTVPILGFQLQSTDKREKERKIRNVVELFSALFLTMKEAHDARHLEKIQRQKILFIPVPDLSPTEASLSTKEMHALIEIGRAKTVDYLNHLIAADRKLK</sequence>
<evidence type="ECO:0000313" key="4">
    <source>
        <dbReference type="EMBL" id="KIL44374.1"/>
    </source>
</evidence>
<evidence type="ECO:0000259" key="3">
    <source>
        <dbReference type="PROSITE" id="PS51635"/>
    </source>
</evidence>
<dbReference type="EMBL" id="JXRP01000019">
    <property type="protein sequence ID" value="KIL44374.1"/>
    <property type="molecule type" value="Genomic_DNA"/>
</dbReference>
<dbReference type="SUPFAM" id="SSF52151">
    <property type="entry name" value="FabD/lysophospholipase-like"/>
    <property type="match status" value="1"/>
</dbReference>
<feature type="domain" description="PNPLA" evidence="3">
    <location>
        <begin position="5"/>
        <end position="196"/>
    </location>
</feature>
<evidence type="ECO:0000313" key="5">
    <source>
        <dbReference type="Proteomes" id="UP000031938"/>
    </source>
</evidence>
<feature type="short sequence motif" description="GXSXG" evidence="2">
    <location>
        <begin position="36"/>
        <end position="40"/>
    </location>
</feature>
<comment type="caution">
    <text evidence="4">The sequence shown here is derived from an EMBL/GenBank/DDBJ whole genome shotgun (WGS) entry which is preliminary data.</text>
</comment>
<reference evidence="4 5" key="1">
    <citation type="submission" date="2015-01" db="EMBL/GenBank/DDBJ databases">
        <title>Genome sequencing of Jeotgalibacillus soli.</title>
        <authorList>
            <person name="Goh K.M."/>
            <person name="Chan K.-G."/>
            <person name="Yaakop A.S."/>
            <person name="Ee R."/>
            <person name="Gan H.M."/>
            <person name="Chan C.S."/>
        </authorList>
    </citation>
    <scope>NUCLEOTIDE SEQUENCE [LARGE SCALE GENOMIC DNA]</scope>
    <source>
        <strain evidence="4 5">P9</strain>
    </source>
</reference>
<keyword evidence="2" id="KW-0442">Lipid degradation</keyword>
<feature type="active site" description="Proton acceptor" evidence="2">
    <location>
        <position position="183"/>
    </location>
</feature>
<keyword evidence="2" id="KW-0378">Hydrolase</keyword>
<name>A0A0C2RRJ4_9BACL</name>
<dbReference type="PANTHER" id="PTHR46394">
    <property type="entry name" value="ANNEXIN"/>
    <property type="match status" value="1"/>
</dbReference>
<dbReference type="PROSITE" id="PS51635">
    <property type="entry name" value="PNPLA"/>
    <property type="match status" value="1"/>
</dbReference>
<keyword evidence="1 2" id="KW-0443">Lipid metabolism</keyword>
<evidence type="ECO:0000256" key="2">
    <source>
        <dbReference type="PROSITE-ProRule" id="PRU01161"/>
    </source>
</evidence>
<dbReference type="OrthoDB" id="9770965at2"/>
<dbReference type="GO" id="GO:0016787">
    <property type="term" value="F:hydrolase activity"/>
    <property type="evidence" value="ECO:0007669"/>
    <property type="project" value="UniProtKB-UniRule"/>
</dbReference>
<gene>
    <name evidence="4" type="ORF">KP78_33380</name>
</gene>
<dbReference type="STRING" id="889306.KP78_33380"/>
<feature type="active site" description="Nucleophile" evidence="2">
    <location>
        <position position="38"/>
    </location>
</feature>
<dbReference type="AlphaFoldDB" id="A0A0C2RRJ4"/>
<dbReference type="CDD" id="cd07207">
    <property type="entry name" value="Pat_ExoU_VipD_like"/>
    <property type="match status" value="1"/>
</dbReference>
<dbReference type="RefSeq" id="WP_052474869.1">
    <property type="nucleotide sequence ID" value="NZ_JXRP01000019.1"/>
</dbReference>
<dbReference type="InterPro" id="IPR052580">
    <property type="entry name" value="Lipid_Hydrolase"/>
</dbReference>
<dbReference type="InterPro" id="IPR016035">
    <property type="entry name" value="Acyl_Trfase/lysoPLipase"/>
</dbReference>
<dbReference type="PATRIC" id="fig|889306.3.peg.3354"/>
<dbReference type="Proteomes" id="UP000031938">
    <property type="component" value="Unassembled WGS sequence"/>
</dbReference>
<organism evidence="4 5">
    <name type="scientific">Jeotgalibacillus soli</name>
    <dbReference type="NCBI Taxonomy" id="889306"/>
    <lineage>
        <taxon>Bacteria</taxon>
        <taxon>Bacillati</taxon>
        <taxon>Bacillota</taxon>
        <taxon>Bacilli</taxon>
        <taxon>Bacillales</taxon>
        <taxon>Caryophanaceae</taxon>
        <taxon>Jeotgalibacillus</taxon>
    </lineage>
</organism>